<sequence>MSVTSTESKLADHKYVLGRYLYYKTLSKDLLKCNEEHEQELHMTKNKLELKNLELNDAMSHLEEKSKEIENMMLEMKNLKTAMNKMKNAYKNVEEENKIFSSEIIDLKSKLCDSWWCPKHSDLLKISKELKIKTIKDKVKVHMALKRQKY</sequence>
<keyword evidence="1" id="KW-0175">Coiled coil</keyword>
<name>A0A2S2PBF7_SCHGA</name>
<feature type="coiled-coil region" evidence="1">
    <location>
        <begin position="34"/>
        <end position="110"/>
    </location>
</feature>
<dbReference type="AlphaFoldDB" id="A0A2S2PBF7"/>
<accession>A0A2S2PBF7</accession>
<evidence type="ECO:0000313" key="2">
    <source>
        <dbReference type="EMBL" id="MBY26735.1"/>
    </source>
</evidence>
<proteinExistence type="predicted"/>
<reference evidence="2" key="1">
    <citation type="submission" date="2018-04" db="EMBL/GenBank/DDBJ databases">
        <title>Transcriptome of Schizaphis graminum biotype I.</title>
        <authorList>
            <person name="Scully E.D."/>
            <person name="Geib S.M."/>
            <person name="Palmer N.A."/>
            <person name="Koch K."/>
            <person name="Bradshaw J."/>
            <person name="Heng-Moss T."/>
            <person name="Sarath G."/>
        </authorList>
    </citation>
    <scope>NUCLEOTIDE SEQUENCE</scope>
</reference>
<organism evidence="2">
    <name type="scientific">Schizaphis graminum</name>
    <name type="common">Green bug aphid</name>
    <dbReference type="NCBI Taxonomy" id="13262"/>
    <lineage>
        <taxon>Eukaryota</taxon>
        <taxon>Metazoa</taxon>
        <taxon>Ecdysozoa</taxon>
        <taxon>Arthropoda</taxon>
        <taxon>Hexapoda</taxon>
        <taxon>Insecta</taxon>
        <taxon>Pterygota</taxon>
        <taxon>Neoptera</taxon>
        <taxon>Paraneoptera</taxon>
        <taxon>Hemiptera</taxon>
        <taxon>Sternorrhyncha</taxon>
        <taxon>Aphidomorpha</taxon>
        <taxon>Aphidoidea</taxon>
        <taxon>Aphididae</taxon>
        <taxon>Aphidini</taxon>
        <taxon>Schizaphis</taxon>
    </lineage>
</organism>
<protein>
    <submittedName>
        <fullName evidence="2">Uncharacterized protein</fullName>
    </submittedName>
</protein>
<evidence type="ECO:0000256" key="1">
    <source>
        <dbReference type="SAM" id="Coils"/>
    </source>
</evidence>
<dbReference type="EMBL" id="GGMR01014116">
    <property type="protein sequence ID" value="MBY26735.1"/>
    <property type="molecule type" value="Transcribed_RNA"/>
</dbReference>
<gene>
    <name evidence="2" type="ORF">g.33000</name>
</gene>